<evidence type="ECO:0000259" key="1">
    <source>
        <dbReference type="Pfam" id="PF20267"/>
    </source>
</evidence>
<feature type="domain" description="GREB1-like C-terminal" evidence="1">
    <location>
        <begin position="266"/>
        <end position="430"/>
    </location>
</feature>
<dbReference type="HOGENOM" id="CLU_007665_1_0_1"/>
<protein>
    <recommendedName>
        <fullName evidence="5">GREB1-like protein</fullName>
    </recommendedName>
</protein>
<gene>
    <name evidence="3" type="ORF">NEMVEDRAFT_v1g123477</name>
</gene>
<dbReference type="EMBL" id="DS469706">
    <property type="protein sequence ID" value="EDO35177.1"/>
    <property type="molecule type" value="Genomic_DNA"/>
</dbReference>
<feature type="non-terminal residue" evidence="3">
    <location>
        <position position="1"/>
    </location>
</feature>
<dbReference type="InterPro" id="IPR028422">
    <property type="entry name" value="GREB1"/>
</dbReference>
<proteinExistence type="predicted"/>
<keyword evidence="4" id="KW-1185">Reference proteome</keyword>
<dbReference type="InterPro" id="IPR049100">
    <property type="entry name" value="TAGT"/>
</dbReference>
<sequence>GGESPMKTPLMMPSTGRHENGLLNLQHTMEDKDHIHIVFVHQHEMALYHKSWPNHVIVGLPLECEYEGVGSARFFIKEFATDNFFAERKRQGVDGSTGCDVWPFILMIDDSCVTWQDLLKSHPQQNHTEEQATNTSLLKIITQVEAMPNVATTVGAITFRPFSSKTPTPLAAPSVDHTPPTGPAVLINILTTANTQFDRRKYSNENVDWGIRLQLEGITTLRLNHISVARKRIENGGRPSFKLVLKSLEEGNGAARVRPCRITNYSRFVTAPDTEDTQFLSVPAQFLLELYLAQAAATKLFQSAADKPDNPVLILDAYVNLGPRISVECLSSRKLQQEGKERVRAKRGSVKYGGLLLYFSDAETVTRELLQQFDFCEDAQLCLVCQDRNTLRQELVRLDLEENWRFKLRDELQTANDPREPSLFLLTGKHD</sequence>
<dbReference type="STRING" id="45351.A7SM95"/>
<evidence type="ECO:0000313" key="3">
    <source>
        <dbReference type="EMBL" id="EDO35177.1"/>
    </source>
</evidence>
<dbReference type="eggNOG" id="ENOG502QQXD">
    <property type="taxonomic scope" value="Eukaryota"/>
</dbReference>
<dbReference type="PhylomeDB" id="A7SM95"/>
<dbReference type="InParanoid" id="A7SM95"/>
<dbReference type="InterPro" id="IPR046927">
    <property type="entry name" value="GREB1-like_C"/>
</dbReference>
<dbReference type="PANTHER" id="PTHR15720:SF14">
    <property type="entry name" value="GREB1-LIKE PROTEIN"/>
    <property type="match status" value="1"/>
</dbReference>
<reference evidence="3 4" key="1">
    <citation type="journal article" date="2007" name="Science">
        <title>Sea anemone genome reveals ancestral eumetazoan gene repertoire and genomic organization.</title>
        <authorList>
            <person name="Putnam N.H."/>
            <person name="Srivastava M."/>
            <person name="Hellsten U."/>
            <person name="Dirks B."/>
            <person name="Chapman J."/>
            <person name="Salamov A."/>
            <person name="Terry A."/>
            <person name="Shapiro H."/>
            <person name="Lindquist E."/>
            <person name="Kapitonov V.V."/>
            <person name="Jurka J."/>
            <person name="Genikhovich G."/>
            <person name="Grigoriev I.V."/>
            <person name="Lucas S.M."/>
            <person name="Steele R.E."/>
            <person name="Finnerty J.R."/>
            <person name="Technau U."/>
            <person name="Martindale M.Q."/>
            <person name="Rokhsar D.S."/>
        </authorList>
    </citation>
    <scope>NUCLEOTIDE SEQUENCE [LARGE SCALE GENOMIC DNA]</scope>
    <source>
        <strain evidence="4">CH2 X CH6</strain>
    </source>
</reference>
<dbReference type="PANTHER" id="PTHR15720">
    <property type="entry name" value="GREB1-RELATED"/>
    <property type="match status" value="1"/>
</dbReference>
<dbReference type="Pfam" id="PF20267">
    <property type="entry name" value="GREB1_C"/>
    <property type="match status" value="1"/>
</dbReference>
<accession>A7SM95</accession>
<dbReference type="AlphaFoldDB" id="A7SM95"/>
<evidence type="ECO:0000313" key="4">
    <source>
        <dbReference type="Proteomes" id="UP000001593"/>
    </source>
</evidence>
<feature type="domain" description="TET-Associated Glycosyltransferase" evidence="2">
    <location>
        <begin position="8"/>
        <end position="237"/>
    </location>
</feature>
<evidence type="ECO:0008006" key="5">
    <source>
        <dbReference type="Google" id="ProtNLM"/>
    </source>
</evidence>
<evidence type="ECO:0000259" key="2">
    <source>
        <dbReference type="Pfam" id="PF20691"/>
    </source>
</evidence>
<dbReference type="Pfam" id="PF20691">
    <property type="entry name" value="TAGT"/>
    <property type="match status" value="1"/>
</dbReference>
<dbReference type="Proteomes" id="UP000001593">
    <property type="component" value="Unassembled WGS sequence"/>
</dbReference>
<name>A7SM95_NEMVE</name>
<organism evidence="3 4">
    <name type="scientific">Nematostella vectensis</name>
    <name type="common">Starlet sea anemone</name>
    <dbReference type="NCBI Taxonomy" id="45351"/>
    <lineage>
        <taxon>Eukaryota</taxon>
        <taxon>Metazoa</taxon>
        <taxon>Cnidaria</taxon>
        <taxon>Anthozoa</taxon>
        <taxon>Hexacorallia</taxon>
        <taxon>Actiniaria</taxon>
        <taxon>Edwardsiidae</taxon>
        <taxon>Nematostella</taxon>
    </lineage>
</organism>
<dbReference type="OMA" id="LECEYEG"/>